<sequence length="152" mass="16342">MKGSHLRLLVRHQRPPVATEEGLDKFSPSSDSNKMKGKINFISRAFAKYTVSYSKSSLPTVPVLPALSYFVGLGEKMAGKGGKGLVAGKTMAAAVATKEKSKKQPISRSACAGLQRAVEPFRENVDLILVNLCCITTKELGTVMRSLGKKSD</sequence>
<evidence type="ECO:0000313" key="2">
    <source>
        <dbReference type="EMBL" id="KAL3627233.1"/>
    </source>
</evidence>
<organism evidence="2 3">
    <name type="scientific">Castilleja foliolosa</name>
    <dbReference type="NCBI Taxonomy" id="1961234"/>
    <lineage>
        <taxon>Eukaryota</taxon>
        <taxon>Viridiplantae</taxon>
        <taxon>Streptophyta</taxon>
        <taxon>Embryophyta</taxon>
        <taxon>Tracheophyta</taxon>
        <taxon>Spermatophyta</taxon>
        <taxon>Magnoliopsida</taxon>
        <taxon>eudicotyledons</taxon>
        <taxon>Gunneridae</taxon>
        <taxon>Pentapetalae</taxon>
        <taxon>asterids</taxon>
        <taxon>lamiids</taxon>
        <taxon>Lamiales</taxon>
        <taxon>Orobanchaceae</taxon>
        <taxon>Pedicularideae</taxon>
        <taxon>Castillejinae</taxon>
        <taxon>Castilleja</taxon>
    </lineage>
</organism>
<keyword evidence="3" id="KW-1185">Reference proteome</keyword>
<dbReference type="EMBL" id="JAVIJP010000039">
    <property type="protein sequence ID" value="KAL3627233.1"/>
    <property type="molecule type" value="Genomic_DNA"/>
</dbReference>
<evidence type="ECO:0000256" key="1">
    <source>
        <dbReference type="SAM" id="MobiDB-lite"/>
    </source>
</evidence>
<accession>A0ABD3CBP6</accession>
<dbReference type="AlphaFoldDB" id="A0ABD3CBP6"/>
<name>A0ABD3CBP6_9LAMI</name>
<feature type="region of interest" description="Disordered" evidence="1">
    <location>
        <begin position="1"/>
        <end position="32"/>
    </location>
</feature>
<comment type="caution">
    <text evidence="2">The sequence shown here is derived from an EMBL/GenBank/DDBJ whole genome shotgun (WGS) entry which is preliminary data.</text>
</comment>
<feature type="compositionally biased region" description="Basic residues" evidence="1">
    <location>
        <begin position="1"/>
        <end position="14"/>
    </location>
</feature>
<dbReference type="Proteomes" id="UP001632038">
    <property type="component" value="Unassembled WGS sequence"/>
</dbReference>
<evidence type="ECO:0000313" key="3">
    <source>
        <dbReference type="Proteomes" id="UP001632038"/>
    </source>
</evidence>
<protein>
    <submittedName>
        <fullName evidence="2">Uncharacterized protein</fullName>
    </submittedName>
</protein>
<proteinExistence type="predicted"/>
<reference evidence="3" key="1">
    <citation type="journal article" date="2024" name="IScience">
        <title>Strigolactones Initiate the Formation of Haustorium-like Structures in Castilleja.</title>
        <authorList>
            <person name="Buerger M."/>
            <person name="Peterson D."/>
            <person name="Chory J."/>
        </authorList>
    </citation>
    <scope>NUCLEOTIDE SEQUENCE [LARGE SCALE GENOMIC DNA]</scope>
</reference>
<gene>
    <name evidence="2" type="ORF">CASFOL_028596</name>
</gene>